<dbReference type="InterPro" id="IPR021886">
    <property type="entry name" value="MgsA_C"/>
</dbReference>
<dbReference type="InterPro" id="IPR008921">
    <property type="entry name" value="DNA_pol3_clamp-load_cplx_C"/>
</dbReference>
<gene>
    <name evidence="3" type="ORF">COT64_00445</name>
</gene>
<evidence type="ECO:0000313" key="3">
    <source>
        <dbReference type="EMBL" id="PIS14861.1"/>
    </source>
</evidence>
<comment type="caution">
    <text evidence="3">The sequence shown here is derived from an EMBL/GenBank/DDBJ whole genome shotgun (WGS) entry which is preliminary data.</text>
</comment>
<reference evidence="4" key="1">
    <citation type="submission" date="2017-09" db="EMBL/GenBank/DDBJ databases">
        <title>Depth-based differentiation of microbial function through sediment-hosted aquifers and enrichment of novel symbionts in the deep terrestrial subsurface.</title>
        <authorList>
            <person name="Probst A.J."/>
            <person name="Ladd B."/>
            <person name="Jarett J.K."/>
            <person name="Geller-Mcgrath D.E."/>
            <person name="Sieber C.M.K."/>
            <person name="Emerson J.B."/>
            <person name="Anantharaman K."/>
            <person name="Thomas B.C."/>
            <person name="Malmstrom R."/>
            <person name="Stieglmeier M."/>
            <person name="Klingl A."/>
            <person name="Woyke T."/>
            <person name="Ryan C.M."/>
            <person name="Banfield J.F."/>
        </authorList>
    </citation>
    <scope>NUCLEOTIDE SEQUENCE [LARGE SCALE GENOMIC DNA]</scope>
</reference>
<name>A0A2H0WQF8_9BACT</name>
<dbReference type="InterPro" id="IPR051314">
    <property type="entry name" value="AAA_ATPase_RarA/MGS1/WRNIP1"/>
</dbReference>
<dbReference type="GO" id="GO:0003677">
    <property type="term" value="F:DNA binding"/>
    <property type="evidence" value="ECO:0007669"/>
    <property type="project" value="InterPro"/>
</dbReference>
<dbReference type="SUPFAM" id="SSF48019">
    <property type="entry name" value="post-AAA+ oligomerization domain-like"/>
    <property type="match status" value="1"/>
</dbReference>
<dbReference type="EMBL" id="PEZI01000009">
    <property type="protein sequence ID" value="PIS14861.1"/>
    <property type="molecule type" value="Genomic_DNA"/>
</dbReference>
<accession>A0A2H0WQF8</accession>
<organism evidence="3 4">
    <name type="scientific">Candidatus Shapirobacteria bacterium CG09_land_8_20_14_0_10_39_12</name>
    <dbReference type="NCBI Taxonomy" id="1974885"/>
    <lineage>
        <taxon>Bacteria</taxon>
        <taxon>Candidatus Shapironibacteriota</taxon>
    </lineage>
</organism>
<dbReference type="GO" id="GO:0017116">
    <property type="term" value="F:single-stranded DNA helicase activity"/>
    <property type="evidence" value="ECO:0007669"/>
    <property type="project" value="TreeGrafter"/>
</dbReference>
<evidence type="ECO:0000313" key="4">
    <source>
        <dbReference type="Proteomes" id="UP000230775"/>
    </source>
</evidence>
<dbReference type="PANTHER" id="PTHR13779:SF7">
    <property type="entry name" value="ATPASE WRNIP1"/>
    <property type="match status" value="1"/>
</dbReference>
<dbReference type="GO" id="GO:0008047">
    <property type="term" value="F:enzyme activator activity"/>
    <property type="evidence" value="ECO:0007669"/>
    <property type="project" value="TreeGrafter"/>
</dbReference>
<evidence type="ECO:0000259" key="2">
    <source>
        <dbReference type="Pfam" id="PF12002"/>
    </source>
</evidence>
<dbReference type="GO" id="GO:0006261">
    <property type="term" value="P:DNA-templated DNA replication"/>
    <property type="evidence" value="ECO:0007669"/>
    <property type="project" value="TreeGrafter"/>
</dbReference>
<dbReference type="Gene3D" id="1.20.272.10">
    <property type="match status" value="1"/>
</dbReference>
<evidence type="ECO:0000256" key="1">
    <source>
        <dbReference type="SAM" id="MobiDB-lite"/>
    </source>
</evidence>
<proteinExistence type="predicted"/>
<dbReference type="Proteomes" id="UP000230775">
    <property type="component" value="Unassembled WGS sequence"/>
</dbReference>
<dbReference type="Pfam" id="PF12002">
    <property type="entry name" value="MgsA_C"/>
    <property type="match status" value="1"/>
</dbReference>
<feature type="region of interest" description="Disordered" evidence="1">
    <location>
        <begin position="1"/>
        <end position="23"/>
    </location>
</feature>
<feature type="domain" description="MgsA AAA+ ATPase C-terminal" evidence="2">
    <location>
        <begin position="47"/>
        <end position="181"/>
    </location>
</feature>
<feature type="compositionally biased region" description="Basic and acidic residues" evidence="1">
    <location>
        <begin position="1"/>
        <end position="22"/>
    </location>
</feature>
<dbReference type="GO" id="GO:0000731">
    <property type="term" value="P:DNA synthesis involved in DNA repair"/>
    <property type="evidence" value="ECO:0007669"/>
    <property type="project" value="TreeGrafter"/>
</dbReference>
<protein>
    <recommendedName>
        <fullName evidence="2">MgsA AAA+ ATPase C-terminal domain-containing protein</fullName>
    </recommendedName>
</protein>
<dbReference type="AlphaFoldDB" id="A0A2H0WQF8"/>
<sequence length="218" mass="25570">MKNQTEKPKTKEEKENKPRFELKTPGGYRLDEVVSALQKAIRRGQEENALYWMMEFVKGHYIGYLWRRLSVITIEDIGLADPNAPLLINSLAQMNERVNKNGYIETFHPTMAVVYLCRAPKSREIDYACDYIDLKRKAGWYLEIPNEAKDCHTDSGKTLLREMPGDYEKNADKKFYYEGILLNKPMSIEQDKYKKKVWELRNLDKGKLNLKHEAVTQM</sequence>
<dbReference type="PANTHER" id="PTHR13779">
    <property type="entry name" value="WERNER HELICASE-INTERACTING PROTEIN 1 FAMILY MEMBER"/>
    <property type="match status" value="1"/>
</dbReference>